<gene>
    <name evidence="1" type="ORF">TBIB3V08_LOCUS7621</name>
</gene>
<proteinExistence type="predicted"/>
<sequence length="90" mass="9818">MRDLWTFATRLNAPVVLRISCIDPGQSPKNQCGSQLGKGRVENHLEKATLSSPDRDSNLDLLVLISLAQHETSALANFTTEAEILSNSIV</sequence>
<dbReference type="AlphaFoldDB" id="A0A7R9F3Q1"/>
<organism evidence="1">
    <name type="scientific">Timema bartmani</name>
    <dbReference type="NCBI Taxonomy" id="61472"/>
    <lineage>
        <taxon>Eukaryota</taxon>
        <taxon>Metazoa</taxon>
        <taxon>Ecdysozoa</taxon>
        <taxon>Arthropoda</taxon>
        <taxon>Hexapoda</taxon>
        <taxon>Insecta</taxon>
        <taxon>Pterygota</taxon>
        <taxon>Neoptera</taxon>
        <taxon>Polyneoptera</taxon>
        <taxon>Phasmatodea</taxon>
        <taxon>Timematodea</taxon>
        <taxon>Timematoidea</taxon>
        <taxon>Timematidae</taxon>
        <taxon>Timema</taxon>
    </lineage>
</organism>
<accession>A0A7R9F3Q1</accession>
<evidence type="ECO:0000313" key="1">
    <source>
        <dbReference type="EMBL" id="CAD7445265.1"/>
    </source>
</evidence>
<name>A0A7R9F3Q1_9NEOP</name>
<reference evidence="1" key="1">
    <citation type="submission" date="2020-11" db="EMBL/GenBank/DDBJ databases">
        <authorList>
            <person name="Tran Van P."/>
        </authorList>
    </citation>
    <scope>NUCLEOTIDE SEQUENCE</scope>
</reference>
<protein>
    <submittedName>
        <fullName evidence="1">Uncharacterized protein</fullName>
    </submittedName>
</protein>
<dbReference type="EMBL" id="OD567172">
    <property type="protein sequence ID" value="CAD7445265.1"/>
    <property type="molecule type" value="Genomic_DNA"/>
</dbReference>